<dbReference type="STRING" id="5643.A0A060SD05"/>
<sequence>MARKESKWCPGLKVESLRSNGVTQKLLAYVVNSGLLVMWYVAIPQSFAFIAFYLALGKLYANSLLGALNAGDVIFPRSRTHKTEPPSAPILTSVVVMDCDDSMLETTVDQDQDERTSGSYSSEETRVAAAFGARSSGLRGVVPHVI</sequence>
<dbReference type="EMBL" id="CCBP010000070">
    <property type="protein sequence ID" value="CDO70169.1"/>
    <property type="molecule type" value="Genomic_DNA"/>
</dbReference>
<dbReference type="OMA" id="MICVICS"/>
<dbReference type="OrthoDB" id="2743659at2759"/>
<comment type="caution">
    <text evidence="2">The sequence shown here is derived from an EMBL/GenBank/DDBJ whole genome shotgun (WGS) entry which is preliminary data.</text>
</comment>
<organism evidence="2 3">
    <name type="scientific">Pycnoporus cinnabarinus</name>
    <name type="common">Cinnabar-red polypore</name>
    <name type="synonym">Trametes cinnabarina</name>
    <dbReference type="NCBI Taxonomy" id="5643"/>
    <lineage>
        <taxon>Eukaryota</taxon>
        <taxon>Fungi</taxon>
        <taxon>Dikarya</taxon>
        <taxon>Basidiomycota</taxon>
        <taxon>Agaricomycotina</taxon>
        <taxon>Agaricomycetes</taxon>
        <taxon>Polyporales</taxon>
        <taxon>Polyporaceae</taxon>
        <taxon>Trametes</taxon>
    </lineage>
</organism>
<evidence type="ECO:0000313" key="3">
    <source>
        <dbReference type="Proteomes" id="UP000029665"/>
    </source>
</evidence>
<dbReference type="AlphaFoldDB" id="A0A060SD05"/>
<feature type="domain" description="DUF6534" evidence="1">
    <location>
        <begin position="20"/>
        <end position="70"/>
    </location>
</feature>
<proteinExistence type="predicted"/>
<dbReference type="Pfam" id="PF20152">
    <property type="entry name" value="DUF6534"/>
    <property type="match status" value="1"/>
</dbReference>
<keyword evidence="3" id="KW-1185">Reference proteome</keyword>
<dbReference type="InterPro" id="IPR045339">
    <property type="entry name" value="DUF6534"/>
</dbReference>
<protein>
    <recommendedName>
        <fullName evidence="1">DUF6534 domain-containing protein</fullName>
    </recommendedName>
</protein>
<evidence type="ECO:0000313" key="2">
    <source>
        <dbReference type="EMBL" id="CDO70169.1"/>
    </source>
</evidence>
<evidence type="ECO:0000259" key="1">
    <source>
        <dbReference type="Pfam" id="PF20152"/>
    </source>
</evidence>
<reference evidence="2" key="1">
    <citation type="submission" date="2014-01" db="EMBL/GenBank/DDBJ databases">
        <title>The genome of the white-rot fungus Pycnoporus cinnabarinus: a basidiomycete model with a versatile arsenal for lignocellulosic biomass breakdown.</title>
        <authorList>
            <person name="Levasseur A."/>
            <person name="Lomascolo A."/>
            <person name="Ruiz-Duenas F.J."/>
            <person name="Uzan E."/>
            <person name="Piumi F."/>
            <person name="Kues U."/>
            <person name="Ram A.F.J."/>
            <person name="Murat C."/>
            <person name="Haon M."/>
            <person name="Benoit I."/>
            <person name="Arfi Y."/>
            <person name="Chevret D."/>
            <person name="Drula E."/>
            <person name="Kwon M.J."/>
            <person name="Gouret P."/>
            <person name="Lesage-Meessen L."/>
            <person name="Lombard V."/>
            <person name="Mariette J."/>
            <person name="Noirot C."/>
            <person name="Park J."/>
            <person name="Patyshakuliyeva A."/>
            <person name="Wieneger R.A.B."/>
            <person name="Wosten H.A.B."/>
            <person name="Martin F."/>
            <person name="Coutinho P.M."/>
            <person name="de Vries R."/>
            <person name="Martinez A.T."/>
            <person name="Klopp C."/>
            <person name="Pontarotti P."/>
            <person name="Henrissat B."/>
            <person name="Record E."/>
        </authorList>
    </citation>
    <scope>NUCLEOTIDE SEQUENCE [LARGE SCALE GENOMIC DNA]</scope>
    <source>
        <strain evidence="2">BRFM137</strain>
    </source>
</reference>
<dbReference type="HOGENOM" id="CLU_1778422_0_0_1"/>
<dbReference type="Proteomes" id="UP000029665">
    <property type="component" value="Unassembled WGS sequence"/>
</dbReference>
<accession>A0A060SD05</accession>
<name>A0A060SD05_PYCCI</name>
<gene>
    <name evidence="2" type="ORF">BN946_scf185009.g20</name>
</gene>